<dbReference type="EMBL" id="JALGBI010000001">
    <property type="protein sequence ID" value="MCJ0763346.1"/>
    <property type="molecule type" value="Genomic_DNA"/>
</dbReference>
<dbReference type="Proteomes" id="UP001139447">
    <property type="component" value="Unassembled WGS sequence"/>
</dbReference>
<dbReference type="RefSeq" id="WP_243305939.1">
    <property type="nucleotide sequence ID" value="NZ_JALGBI010000001.1"/>
</dbReference>
<feature type="region of interest" description="Disordered" evidence="1">
    <location>
        <begin position="48"/>
        <end position="115"/>
    </location>
</feature>
<evidence type="ECO:0000313" key="3">
    <source>
        <dbReference type="Proteomes" id="UP001139447"/>
    </source>
</evidence>
<evidence type="ECO:0000256" key="1">
    <source>
        <dbReference type="SAM" id="MobiDB-lite"/>
    </source>
</evidence>
<name>A0A9X1VT42_9BURK</name>
<accession>A0A9X1VT42</accession>
<feature type="compositionally biased region" description="Low complexity" evidence="1">
    <location>
        <begin position="48"/>
        <end position="61"/>
    </location>
</feature>
<protein>
    <submittedName>
        <fullName evidence="2">AlpA family phage regulatory protein</fullName>
    </submittedName>
</protein>
<gene>
    <name evidence="2" type="ORF">MMF98_09000</name>
</gene>
<organism evidence="2 3">
    <name type="scientific">Variovorax terrae</name>
    <dbReference type="NCBI Taxonomy" id="2923278"/>
    <lineage>
        <taxon>Bacteria</taxon>
        <taxon>Pseudomonadati</taxon>
        <taxon>Pseudomonadota</taxon>
        <taxon>Betaproteobacteria</taxon>
        <taxon>Burkholderiales</taxon>
        <taxon>Comamonadaceae</taxon>
        <taxon>Variovorax</taxon>
    </lineage>
</organism>
<feature type="compositionally biased region" description="Basic residues" evidence="1">
    <location>
        <begin position="86"/>
        <end position="96"/>
    </location>
</feature>
<keyword evidence="3" id="KW-1185">Reference proteome</keyword>
<dbReference type="AlphaFoldDB" id="A0A9X1VT42"/>
<reference evidence="2" key="1">
    <citation type="submission" date="2022-03" db="EMBL/GenBank/DDBJ databases">
        <authorList>
            <person name="Woo C.Y."/>
        </authorList>
    </citation>
    <scope>NUCLEOTIDE SEQUENCE</scope>
    <source>
        <strain evidence="2">CYS-02</strain>
    </source>
</reference>
<comment type="caution">
    <text evidence="2">The sequence shown here is derived from an EMBL/GenBank/DDBJ whole genome shotgun (WGS) entry which is preliminary data.</text>
</comment>
<sequence length="115" mass="12473">MPQVLALVPVSKSTLWRHVASGAFPAPVKLFFGVTAWRVDDVRHWIEAQGGASSASQSGGSYKRVRATPRTQAASDTRNADELQRNHARRPARARVAHSAQPPGVSARPARQRPS</sequence>
<evidence type="ECO:0000313" key="2">
    <source>
        <dbReference type="EMBL" id="MCJ0763346.1"/>
    </source>
</evidence>
<dbReference type="Gene3D" id="1.10.238.160">
    <property type="match status" value="1"/>
</dbReference>
<proteinExistence type="predicted"/>